<sequence>MRQLEKRNNGKTSRAHMDLKKKPELKGRSSRLDGPRPGQGESQAGVTGLMDPKKKSEFNSPDGQKLGRSSRLDGPRSGEGEGQAGDTGLMDPKKKPESTLSSRLDGPPAREGKSQAAGVTVSGPGMEKEKTQPEPKNQTKNAMHASVSSQQIAKINKGKDKVKGDSEGKNHGRMNSNRKESHNKTQTDNMQVTNSICSVIRGNTLLVQKPMERNREPEPPDEEDVWMDEGHEMDANGLEGETMEGIETPVVVNLLEEWEVREDNP</sequence>
<feature type="region of interest" description="Disordered" evidence="1">
    <location>
        <begin position="207"/>
        <end position="226"/>
    </location>
</feature>
<dbReference type="Proteomes" id="UP001151532">
    <property type="component" value="Chromosome 11"/>
</dbReference>
<name>A0A9Q0WNM3_SALPP</name>
<dbReference type="EMBL" id="JAPFFK010000003">
    <property type="protein sequence ID" value="KAJ6770214.1"/>
    <property type="molecule type" value="Genomic_DNA"/>
</dbReference>
<gene>
    <name evidence="2" type="ORF">OIU79_020953</name>
</gene>
<keyword evidence="3" id="KW-1185">Reference proteome</keyword>
<evidence type="ECO:0000256" key="1">
    <source>
        <dbReference type="SAM" id="MobiDB-lite"/>
    </source>
</evidence>
<dbReference type="AlphaFoldDB" id="A0A9Q0WNM3"/>
<reference evidence="2" key="2">
    <citation type="journal article" date="2023" name="Int. J. Mol. Sci.">
        <title>De Novo Assembly and Annotation of 11 Diverse Shrub Willow (Salix) Genomes Reveals Novel Gene Organization in Sex-Linked Regions.</title>
        <authorList>
            <person name="Hyden B."/>
            <person name="Feng K."/>
            <person name="Yates T.B."/>
            <person name="Jawdy S."/>
            <person name="Cereghino C."/>
            <person name="Smart L.B."/>
            <person name="Muchero W."/>
        </authorList>
    </citation>
    <scope>NUCLEOTIDE SEQUENCE</scope>
    <source>
        <tissue evidence="2">Shoot tip</tissue>
    </source>
</reference>
<evidence type="ECO:0000313" key="2">
    <source>
        <dbReference type="EMBL" id="KAJ6770214.1"/>
    </source>
</evidence>
<feature type="region of interest" description="Disordered" evidence="1">
    <location>
        <begin position="1"/>
        <end position="194"/>
    </location>
</feature>
<feature type="compositionally biased region" description="Basic and acidic residues" evidence="1">
    <location>
        <begin position="70"/>
        <end position="79"/>
    </location>
</feature>
<feature type="compositionally biased region" description="Basic and acidic residues" evidence="1">
    <location>
        <begin position="15"/>
        <end position="34"/>
    </location>
</feature>
<organism evidence="2 3">
    <name type="scientific">Salix purpurea</name>
    <name type="common">Purple osier willow</name>
    <dbReference type="NCBI Taxonomy" id="77065"/>
    <lineage>
        <taxon>Eukaryota</taxon>
        <taxon>Viridiplantae</taxon>
        <taxon>Streptophyta</taxon>
        <taxon>Embryophyta</taxon>
        <taxon>Tracheophyta</taxon>
        <taxon>Spermatophyta</taxon>
        <taxon>Magnoliopsida</taxon>
        <taxon>eudicotyledons</taxon>
        <taxon>Gunneridae</taxon>
        <taxon>Pentapetalae</taxon>
        <taxon>rosids</taxon>
        <taxon>fabids</taxon>
        <taxon>Malpighiales</taxon>
        <taxon>Salicaceae</taxon>
        <taxon>Saliceae</taxon>
        <taxon>Salix</taxon>
    </lineage>
</organism>
<protein>
    <submittedName>
        <fullName evidence="2">Uncharacterized protein</fullName>
    </submittedName>
</protein>
<proteinExistence type="predicted"/>
<reference evidence="2" key="1">
    <citation type="submission" date="2022-11" db="EMBL/GenBank/DDBJ databases">
        <authorList>
            <person name="Hyden B.L."/>
            <person name="Feng K."/>
            <person name="Yates T."/>
            <person name="Jawdy S."/>
            <person name="Smart L.B."/>
            <person name="Muchero W."/>
        </authorList>
    </citation>
    <scope>NUCLEOTIDE SEQUENCE</scope>
    <source>
        <tissue evidence="2">Shoot tip</tissue>
    </source>
</reference>
<accession>A0A9Q0WNM3</accession>
<feature type="compositionally biased region" description="Basic and acidic residues" evidence="1">
    <location>
        <begin position="157"/>
        <end position="170"/>
    </location>
</feature>
<comment type="caution">
    <text evidence="2">The sequence shown here is derived from an EMBL/GenBank/DDBJ whole genome shotgun (WGS) entry which is preliminary data.</text>
</comment>
<evidence type="ECO:0000313" key="3">
    <source>
        <dbReference type="Proteomes" id="UP001151532"/>
    </source>
</evidence>
<feature type="compositionally biased region" description="Polar residues" evidence="1">
    <location>
        <begin position="134"/>
        <end position="153"/>
    </location>
</feature>